<gene>
    <name evidence="1" type="ORF">N656DRAFT_599348</name>
</gene>
<dbReference type="RefSeq" id="XP_064671362.1">
    <property type="nucleotide sequence ID" value="XM_064810246.1"/>
</dbReference>
<evidence type="ECO:0000313" key="1">
    <source>
        <dbReference type="EMBL" id="KAK4113792.1"/>
    </source>
</evidence>
<keyword evidence="2" id="KW-1185">Reference proteome</keyword>
<comment type="caution">
    <text evidence="1">The sequence shown here is derived from an EMBL/GenBank/DDBJ whole genome shotgun (WGS) entry which is preliminary data.</text>
</comment>
<name>A0AAN6TG18_9PEZI</name>
<dbReference type="AlphaFoldDB" id="A0AAN6TG18"/>
<dbReference type="EMBL" id="MU853338">
    <property type="protein sequence ID" value="KAK4113792.1"/>
    <property type="molecule type" value="Genomic_DNA"/>
</dbReference>
<accession>A0AAN6TG18</accession>
<organism evidence="1 2">
    <name type="scientific">Canariomyces notabilis</name>
    <dbReference type="NCBI Taxonomy" id="2074819"/>
    <lineage>
        <taxon>Eukaryota</taxon>
        <taxon>Fungi</taxon>
        <taxon>Dikarya</taxon>
        <taxon>Ascomycota</taxon>
        <taxon>Pezizomycotina</taxon>
        <taxon>Sordariomycetes</taxon>
        <taxon>Sordariomycetidae</taxon>
        <taxon>Sordariales</taxon>
        <taxon>Chaetomiaceae</taxon>
        <taxon>Canariomyces</taxon>
    </lineage>
</organism>
<dbReference type="Proteomes" id="UP001302812">
    <property type="component" value="Unassembled WGS sequence"/>
</dbReference>
<dbReference type="GeneID" id="89934371"/>
<protein>
    <submittedName>
        <fullName evidence="1">Uncharacterized protein</fullName>
    </submittedName>
</protein>
<reference evidence="1" key="1">
    <citation type="journal article" date="2023" name="Mol. Phylogenet. Evol.">
        <title>Genome-scale phylogeny and comparative genomics of the fungal order Sordariales.</title>
        <authorList>
            <person name="Hensen N."/>
            <person name="Bonometti L."/>
            <person name="Westerberg I."/>
            <person name="Brannstrom I.O."/>
            <person name="Guillou S."/>
            <person name="Cros-Aarteil S."/>
            <person name="Calhoun S."/>
            <person name="Haridas S."/>
            <person name="Kuo A."/>
            <person name="Mondo S."/>
            <person name="Pangilinan J."/>
            <person name="Riley R."/>
            <person name="LaButti K."/>
            <person name="Andreopoulos B."/>
            <person name="Lipzen A."/>
            <person name="Chen C."/>
            <person name="Yan M."/>
            <person name="Daum C."/>
            <person name="Ng V."/>
            <person name="Clum A."/>
            <person name="Steindorff A."/>
            <person name="Ohm R.A."/>
            <person name="Martin F."/>
            <person name="Silar P."/>
            <person name="Natvig D.O."/>
            <person name="Lalanne C."/>
            <person name="Gautier V."/>
            <person name="Ament-Velasquez S.L."/>
            <person name="Kruys A."/>
            <person name="Hutchinson M.I."/>
            <person name="Powell A.J."/>
            <person name="Barry K."/>
            <person name="Miller A.N."/>
            <person name="Grigoriev I.V."/>
            <person name="Debuchy R."/>
            <person name="Gladieux P."/>
            <person name="Hiltunen Thoren M."/>
            <person name="Johannesson H."/>
        </authorList>
    </citation>
    <scope>NUCLEOTIDE SEQUENCE</scope>
    <source>
        <strain evidence="1">CBS 508.74</strain>
    </source>
</reference>
<reference evidence="1" key="2">
    <citation type="submission" date="2023-05" db="EMBL/GenBank/DDBJ databases">
        <authorList>
            <consortium name="Lawrence Berkeley National Laboratory"/>
            <person name="Steindorff A."/>
            <person name="Hensen N."/>
            <person name="Bonometti L."/>
            <person name="Westerberg I."/>
            <person name="Brannstrom I.O."/>
            <person name="Guillou S."/>
            <person name="Cros-Aarteil S."/>
            <person name="Calhoun S."/>
            <person name="Haridas S."/>
            <person name="Kuo A."/>
            <person name="Mondo S."/>
            <person name="Pangilinan J."/>
            <person name="Riley R."/>
            <person name="Labutti K."/>
            <person name="Andreopoulos B."/>
            <person name="Lipzen A."/>
            <person name="Chen C."/>
            <person name="Yanf M."/>
            <person name="Daum C."/>
            <person name="Ng V."/>
            <person name="Clum A."/>
            <person name="Ohm R."/>
            <person name="Martin F."/>
            <person name="Silar P."/>
            <person name="Natvig D."/>
            <person name="Lalanne C."/>
            <person name="Gautier V."/>
            <person name="Ament-Velasquez S.L."/>
            <person name="Kruys A."/>
            <person name="Hutchinson M.I."/>
            <person name="Powell A.J."/>
            <person name="Barry K."/>
            <person name="Miller A.N."/>
            <person name="Grigoriev I.V."/>
            <person name="Debuchy R."/>
            <person name="Gladieux P."/>
            <person name="Thoren M.H."/>
            <person name="Johannesson H."/>
        </authorList>
    </citation>
    <scope>NUCLEOTIDE SEQUENCE</scope>
    <source>
        <strain evidence="1">CBS 508.74</strain>
    </source>
</reference>
<sequence>MGNTTYHGSTLLSTETVYCVRKDTSQRMPTGFRLLQSPFPCALQFDQWTTVGKRRHGAAGRGERGKGATDSLDHQVDVGHVIPEHWLGRQMRPYSTFCFLAAVVMRRSLVYAVYELKNIGETPNGIAQGRVDDCSCARVSLATQPSGCIT</sequence>
<evidence type="ECO:0000313" key="2">
    <source>
        <dbReference type="Proteomes" id="UP001302812"/>
    </source>
</evidence>
<proteinExistence type="predicted"/>